<organism evidence="1 2">
    <name type="scientific">Extremus antarcticus</name>
    <dbReference type="NCBI Taxonomy" id="702011"/>
    <lineage>
        <taxon>Eukaryota</taxon>
        <taxon>Fungi</taxon>
        <taxon>Dikarya</taxon>
        <taxon>Ascomycota</taxon>
        <taxon>Pezizomycotina</taxon>
        <taxon>Dothideomycetes</taxon>
        <taxon>Dothideomycetidae</taxon>
        <taxon>Mycosphaerellales</taxon>
        <taxon>Extremaceae</taxon>
        <taxon>Extremus</taxon>
    </lineage>
</organism>
<dbReference type="Pfam" id="PF10604">
    <property type="entry name" value="Polyketide_cyc2"/>
    <property type="match status" value="1"/>
</dbReference>
<reference evidence="1" key="1">
    <citation type="submission" date="2023-04" db="EMBL/GenBank/DDBJ databases">
        <title>Black Yeasts Isolated from many extreme environments.</title>
        <authorList>
            <person name="Coleine C."/>
            <person name="Stajich J.E."/>
            <person name="Selbmann L."/>
        </authorList>
    </citation>
    <scope>NUCLEOTIDE SEQUENCE</scope>
    <source>
        <strain evidence="1">CCFEE 5312</strain>
    </source>
</reference>
<dbReference type="CDD" id="cd07822">
    <property type="entry name" value="SRPBCC_4"/>
    <property type="match status" value="1"/>
</dbReference>
<dbReference type="SUPFAM" id="SSF55961">
    <property type="entry name" value="Bet v1-like"/>
    <property type="match status" value="1"/>
</dbReference>
<sequence length="164" mass="18028">MPPFNSALISVHTTINAPPAKVRAFLLDFSNLPNWSKCQRIIDAISIERPTGNDDESSIVPGIEAQAGDIARVISRQAGEVRPVISENTPMRFGYKGSGMGFYVVHYWEFLPSPEGDGKTLLAHCEAFEGGLAFLNWRYGPLRGWIEGLFRGFNEDLKAGVEGS</sequence>
<dbReference type="EMBL" id="JAWDJX010000170">
    <property type="protein sequence ID" value="KAK3045687.1"/>
    <property type="molecule type" value="Genomic_DNA"/>
</dbReference>
<evidence type="ECO:0000313" key="2">
    <source>
        <dbReference type="Proteomes" id="UP001271007"/>
    </source>
</evidence>
<dbReference type="PANTHER" id="PTHR36166:SF1">
    <property type="entry name" value="SRPBCC DOMAIN-CONTAINING PROTEIN"/>
    <property type="match status" value="1"/>
</dbReference>
<gene>
    <name evidence="1" type="ORF">LTR09_012757</name>
</gene>
<protein>
    <recommendedName>
        <fullName evidence="3">Polyketide cyclase/dehydrase</fullName>
    </recommendedName>
</protein>
<evidence type="ECO:0008006" key="3">
    <source>
        <dbReference type="Google" id="ProtNLM"/>
    </source>
</evidence>
<keyword evidence="2" id="KW-1185">Reference proteome</keyword>
<dbReference type="InterPro" id="IPR019587">
    <property type="entry name" value="Polyketide_cyclase/dehydratase"/>
</dbReference>
<comment type="caution">
    <text evidence="1">The sequence shown here is derived from an EMBL/GenBank/DDBJ whole genome shotgun (WGS) entry which is preliminary data.</text>
</comment>
<dbReference type="InterPro" id="IPR023393">
    <property type="entry name" value="START-like_dom_sf"/>
</dbReference>
<name>A0AAJ0D4N7_9PEZI</name>
<accession>A0AAJ0D4N7</accession>
<evidence type="ECO:0000313" key="1">
    <source>
        <dbReference type="EMBL" id="KAK3045687.1"/>
    </source>
</evidence>
<dbReference type="PANTHER" id="PTHR36166">
    <property type="entry name" value="CHROMOSOME 9, WHOLE GENOME SHOTGUN SEQUENCE"/>
    <property type="match status" value="1"/>
</dbReference>
<dbReference type="Gene3D" id="3.30.530.20">
    <property type="match status" value="1"/>
</dbReference>
<dbReference type="AlphaFoldDB" id="A0AAJ0D4N7"/>
<proteinExistence type="predicted"/>
<dbReference type="Proteomes" id="UP001271007">
    <property type="component" value="Unassembled WGS sequence"/>
</dbReference>